<dbReference type="FunCoup" id="A0A165BCX3">
    <property type="interactions" value="15"/>
</dbReference>
<protein>
    <submittedName>
        <fullName evidence="3">PLP-dependent transferase</fullName>
    </submittedName>
</protein>
<accession>A0A165BCX3</accession>
<reference evidence="3 4" key="1">
    <citation type="journal article" date="2016" name="Mol. Biol. Evol.">
        <title>Comparative Genomics of Early-Diverging Mushroom-Forming Fungi Provides Insights into the Origins of Lignocellulose Decay Capabilities.</title>
        <authorList>
            <person name="Nagy L.G."/>
            <person name="Riley R."/>
            <person name="Tritt A."/>
            <person name="Adam C."/>
            <person name="Daum C."/>
            <person name="Floudas D."/>
            <person name="Sun H."/>
            <person name="Yadav J.S."/>
            <person name="Pangilinan J."/>
            <person name="Larsson K.H."/>
            <person name="Matsuura K."/>
            <person name="Barry K."/>
            <person name="Labutti K."/>
            <person name="Kuo R."/>
            <person name="Ohm R.A."/>
            <person name="Bhattacharya S.S."/>
            <person name="Shirouzu T."/>
            <person name="Yoshinaga Y."/>
            <person name="Martin F.M."/>
            <person name="Grigoriev I.V."/>
            <person name="Hibbett D.S."/>
        </authorList>
    </citation>
    <scope>NUCLEOTIDE SEQUENCE [LARGE SCALE GENOMIC DNA]</scope>
    <source>
        <strain evidence="3 4">93-53</strain>
    </source>
</reference>
<dbReference type="RefSeq" id="XP_040758507.1">
    <property type="nucleotide sequence ID" value="XM_040910137.1"/>
</dbReference>
<dbReference type="Gene3D" id="3.40.640.10">
    <property type="entry name" value="Type I PLP-dependent aspartate aminotransferase-like (Major domain)"/>
    <property type="match status" value="1"/>
</dbReference>
<dbReference type="InterPro" id="IPR015422">
    <property type="entry name" value="PyrdxlP-dep_Trfase_small"/>
</dbReference>
<dbReference type="Gene3D" id="3.90.1150.10">
    <property type="entry name" value="Aspartate Aminotransferase, domain 1"/>
    <property type="match status" value="1"/>
</dbReference>
<gene>
    <name evidence="3" type="ORF">LAESUDRAFT_731918</name>
</gene>
<sequence>MENHPEFGHATLPFFAMEPRYANLNHGTAGGIPRRVEDASQGLAARIAANPDRFIWFHYRPMLEEVRGMVAKLIGADPSECVFVPNVSHGISVVLRNFSWEEGDVIAITNCTFGTISAAARYVSDSPPHPKLSKFALSFPETRASILERFREYLRSLKAEQRRSASGILKGKIVAVLDSISATPSVYMPWREMVQICREESVWSVIDAAHSLGQEVDINLTEAAPDFWVSSCSKWMYTKYGCALLYVPKRNHHIIKSAFPTSVTYGARLNGGQDDLQSKFFWTGTLDFTIPLSIKPALEFRSFLGGEKKINEYCRALALAGGKRLAEILNTRTMFSDDFDEAKALTANMINVEIPLASSVAPTSAVTLMFQDKLLNQHNVYASQFYYDGRWWTRASAQVYNEISDFEKLGNALLVVCAEITKEVAERAKI</sequence>
<name>A0A165BCX3_9APHY</name>
<dbReference type="InterPro" id="IPR015421">
    <property type="entry name" value="PyrdxlP-dep_Trfase_major"/>
</dbReference>
<organism evidence="3 4">
    <name type="scientific">Laetiporus sulphureus 93-53</name>
    <dbReference type="NCBI Taxonomy" id="1314785"/>
    <lineage>
        <taxon>Eukaryota</taxon>
        <taxon>Fungi</taxon>
        <taxon>Dikarya</taxon>
        <taxon>Basidiomycota</taxon>
        <taxon>Agaricomycotina</taxon>
        <taxon>Agaricomycetes</taxon>
        <taxon>Polyporales</taxon>
        <taxon>Laetiporus</taxon>
    </lineage>
</organism>
<dbReference type="AlphaFoldDB" id="A0A165BCX3"/>
<evidence type="ECO:0000256" key="1">
    <source>
        <dbReference type="ARBA" id="ARBA00022898"/>
    </source>
</evidence>
<dbReference type="SUPFAM" id="SSF53383">
    <property type="entry name" value="PLP-dependent transferases"/>
    <property type="match status" value="1"/>
</dbReference>
<dbReference type="InParanoid" id="A0A165BCX3"/>
<feature type="domain" description="Aminotransferase class V" evidence="2">
    <location>
        <begin position="185"/>
        <end position="350"/>
    </location>
</feature>
<dbReference type="EMBL" id="KV427677">
    <property type="protein sequence ID" value="KZT00767.1"/>
    <property type="molecule type" value="Genomic_DNA"/>
</dbReference>
<keyword evidence="1" id="KW-0663">Pyridoxal phosphate</keyword>
<dbReference type="PANTHER" id="PTHR43092">
    <property type="entry name" value="L-CYSTEINE DESULFHYDRASE"/>
    <property type="match status" value="1"/>
</dbReference>
<proteinExistence type="predicted"/>
<dbReference type="Proteomes" id="UP000076871">
    <property type="component" value="Unassembled WGS sequence"/>
</dbReference>
<keyword evidence="4" id="KW-1185">Reference proteome</keyword>
<dbReference type="InterPro" id="IPR015424">
    <property type="entry name" value="PyrdxlP-dep_Trfase"/>
</dbReference>
<keyword evidence="3" id="KW-0808">Transferase</keyword>
<evidence type="ECO:0000313" key="3">
    <source>
        <dbReference type="EMBL" id="KZT00767.1"/>
    </source>
</evidence>
<dbReference type="OrthoDB" id="5978656at2759"/>
<dbReference type="STRING" id="1314785.A0A165BCX3"/>
<dbReference type="InterPro" id="IPR000192">
    <property type="entry name" value="Aminotrans_V_dom"/>
</dbReference>
<dbReference type="GeneID" id="63827166"/>
<evidence type="ECO:0000313" key="4">
    <source>
        <dbReference type="Proteomes" id="UP000076871"/>
    </source>
</evidence>
<dbReference type="Pfam" id="PF00266">
    <property type="entry name" value="Aminotran_5"/>
    <property type="match status" value="1"/>
</dbReference>
<evidence type="ECO:0000259" key="2">
    <source>
        <dbReference type="Pfam" id="PF00266"/>
    </source>
</evidence>
<dbReference type="GO" id="GO:0016740">
    <property type="term" value="F:transferase activity"/>
    <property type="evidence" value="ECO:0007669"/>
    <property type="project" value="UniProtKB-KW"/>
</dbReference>
<dbReference type="PANTHER" id="PTHR43092:SF2">
    <property type="entry name" value="HERCYNYLCYSTEINE SULFOXIDE LYASE"/>
    <property type="match status" value="1"/>
</dbReference>